<evidence type="ECO:0000256" key="1">
    <source>
        <dbReference type="SAM" id="MobiDB-lite"/>
    </source>
</evidence>
<dbReference type="SUPFAM" id="SSF49452">
    <property type="entry name" value="Starch-binding domain-like"/>
    <property type="match status" value="1"/>
</dbReference>
<dbReference type="KEGG" id="pnl:PNK_1920"/>
<dbReference type="InParanoid" id="A0A0U5JHR6"/>
<evidence type="ECO:0008006" key="4">
    <source>
        <dbReference type="Google" id="ProtNLM"/>
    </source>
</evidence>
<dbReference type="EMBL" id="LN879502">
    <property type="protein sequence ID" value="CUI17525.1"/>
    <property type="molecule type" value="Genomic_DNA"/>
</dbReference>
<gene>
    <name evidence="2" type="ORF">PNK_1920</name>
</gene>
<dbReference type="PATRIC" id="fig|389348.3.peg.2156"/>
<feature type="region of interest" description="Disordered" evidence="1">
    <location>
        <begin position="1"/>
        <end position="59"/>
    </location>
</feature>
<dbReference type="GO" id="GO:0030246">
    <property type="term" value="F:carbohydrate binding"/>
    <property type="evidence" value="ECO:0007669"/>
    <property type="project" value="InterPro"/>
</dbReference>
<dbReference type="STRING" id="389348.PNK_1920"/>
<reference evidence="3" key="1">
    <citation type="submission" date="2015-09" db="EMBL/GenBank/DDBJ databases">
        <authorList>
            <person name="Bertelli C."/>
        </authorList>
    </citation>
    <scope>NUCLEOTIDE SEQUENCE [LARGE SCALE GENOMIC DNA]</scope>
    <source>
        <strain evidence="3">KNic</strain>
    </source>
</reference>
<dbReference type="RefSeq" id="WP_059061723.1">
    <property type="nucleotide sequence ID" value="NZ_LN879502.1"/>
</dbReference>
<protein>
    <recommendedName>
        <fullName evidence="4">CBM20 domain-containing protein</fullName>
    </recommendedName>
</protein>
<name>A0A0U5JHR6_9BACT</name>
<accession>A0A0U5JHR6</accession>
<proteinExistence type="predicted"/>
<dbReference type="InterPro" id="IPR013784">
    <property type="entry name" value="Carb-bd-like_fold"/>
</dbReference>
<dbReference type="Proteomes" id="UP000069902">
    <property type="component" value="Chromosome cPNK"/>
</dbReference>
<organism evidence="2 3">
    <name type="scientific">Candidatus Protochlamydia naegleriophila</name>
    <dbReference type="NCBI Taxonomy" id="389348"/>
    <lineage>
        <taxon>Bacteria</taxon>
        <taxon>Pseudomonadati</taxon>
        <taxon>Chlamydiota</taxon>
        <taxon>Chlamydiia</taxon>
        <taxon>Parachlamydiales</taxon>
        <taxon>Parachlamydiaceae</taxon>
        <taxon>Candidatus Protochlamydia</taxon>
    </lineage>
</organism>
<evidence type="ECO:0000313" key="3">
    <source>
        <dbReference type="Proteomes" id="UP000069902"/>
    </source>
</evidence>
<feature type="compositionally biased region" description="Polar residues" evidence="1">
    <location>
        <begin position="9"/>
        <end position="29"/>
    </location>
</feature>
<keyword evidence="3" id="KW-1185">Reference proteome</keyword>
<dbReference type="AlphaFoldDB" id="A0A0U5JHR6"/>
<evidence type="ECO:0000313" key="2">
    <source>
        <dbReference type="EMBL" id="CUI17525.1"/>
    </source>
</evidence>
<sequence length="150" mass="16937">MLTKKDSPKNTPKMTKISKTTAQASQSDSYALAKAPTQQPAKVSHSKSPHACNDHCSHTLQRKPHSKTRIIIKYDVGFNNQLYIRGKGAHLSWEKGQPLKNVKADEWVWETEAQFSQCEFKVLINDADYESGENHLINCGSSVIYTPHFH</sequence>